<comment type="caution">
    <text evidence="1">The sequence shown here is derived from an EMBL/GenBank/DDBJ whole genome shotgun (WGS) entry which is preliminary data.</text>
</comment>
<dbReference type="Proteomes" id="UP000703269">
    <property type="component" value="Unassembled WGS sequence"/>
</dbReference>
<organism evidence="1 2">
    <name type="scientific">Phanerochaete sordida</name>
    <dbReference type="NCBI Taxonomy" id="48140"/>
    <lineage>
        <taxon>Eukaryota</taxon>
        <taxon>Fungi</taxon>
        <taxon>Dikarya</taxon>
        <taxon>Basidiomycota</taxon>
        <taxon>Agaricomycotina</taxon>
        <taxon>Agaricomycetes</taxon>
        <taxon>Polyporales</taxon>
        <taxon>Phanerochaetaceae</taxon>
        <taxon>Phanerochaete</taxon>
    </lineage>
</organism>
<evidence type="ECO:0000313" key="1">
    <source>
        <dbReference type="EMBL" id="GJE96743.1"/>
    </source>
</evidence>
<name>A0A9P3GKT1_9APHY</name>
<protein>
    <submittedName>
        <fullName evidence="1">Uncharacterized protein</fullName>
    </submittedName>
</protein>
<reference evidence="1 2" key="1">
    <citation type="submission" date="2021-08" db="EMBL/GenBank/DDBJ databases">
        <title>Draft Genome Sequence of Phanerochaete sordida strain YK-624.</title>
        <authorList>
            <person name="Mori T."/>
            <person name="Dohra H."/>
            <person name="Suzuki T."/>
            <person name="Kawagishi H."/>
            <person name="Hirai H."/>
        </authorList>
    </citation>
    <scope>NUCLEOTIDE SEQUENCE [LARGE SCALE GENOMIC DNA]</scope>
    <source>
        <strain evidence="1 2">YK-624</strain>
    </source>
</reference>
<proteinExistence type="predicted"/>
<keyword evidence="2" id="KW-1185">Reference proteome</keyword>
<dbReference type="AlphaFoldDB" id="A0A9P3GKT1"/>
<sequence>MELWTRGTGGGTANPFSHLPTYTNLAHFAVYDFGERDFTSIAKTMSASASTLTSLTLVCDMLMHQRHSGPLWITLPWSSLPALRRLALGVPTGAGIRQFLLFNTSFWYHILPFMPENLDFLELAWAPYTTCHTPNRETVSLTMAAAPWDKICNEIARANTKQVRFRLKHPAFGKGWSTDVRRHPEKAALTAHLNVTFITGGSPSCDD</sequence>
<evidence type="ECO:0000313" key="2">
    <source>
        <dbReference type="Proteomes" id="UP000703269"/>
    </source>
</evidence>
<gene>
    <name evidence="1" type="ORF">PsYK624_129490</name>
</gene>
<accession>A0A9P3GKT1</accession>
<dbReference type="EMBL" id="BPQB01000063">
    <property type="protein sequence ID" value="GJE96743.1"/>
    <property type="molecule type" value="Genomic_DNA"/>
</dbReference>